<protein>
    <recommendedName>
        <fullName evidence="2">CARDB domain-containing protein</fullName>
    </recommendedName>
</protein>
<evidence type="ECO:0000313" key="1">
    <source>
        <dbReference type="EMBL" id="GAJ10036.1"/>
    </source>
</evidence>
<name>X1VA57_9ZZZZ</name>
<accession>X1VA57</accession>
<reference evidence="1" key="1">
    <citation type="journal article" date="2014" name="Front. Microbiol.">
        <title>High frequency of phylogenetically diverse reductive dehalogenase-homologous genes in deep subseafloor sedimentary metagenomes.</title>
        <authorList>
            <person name="Kawai M."/>
            <person name="Futagami T."/>
            <person name="Toyoda A."/>
            <person name="Takaki Y."/>
            <person name="Nishi S."/>
            <person name="Hori S."/>
            <person name="Arai W."/>
            <person name="Tsubouchi T."/>
            <person name="Morono Y."/>
            <person name="Uchiyama I."/>
            <person name="Ito T."/>
            <person name="Fujiyama A."/>
            <person name="Inagaki F."/>
            <person name="Takami H."/>
        </authorList>
    </citation>
    <scope>NUCLEOTIDE SEQUENCE</scope>
    <source>
        <strain evidence="1">Expedition CK06-06</strain>
    </source>
</reference>
<gene>
    <name evidence="1" type="ORF">S12H4_47375</name>
</gene>
<dbReference type="InterPro" id="IPR013783">
    <property type="entry name" value="Ig-like_fold"/>
</dbReference>
<comment type="caution">
    <text evidence="1">The sequence shown here is derived from an EMBL/GenBank/DDBJ whole genome shotgun (WGS) entry which is preliminary data.</text>
</comment>
<dbReference type="EMBL" id="BARW01029489">
    <property type="protein sequence ID" value="GAJ10036.1"/>
    <property type="molecule type" value="Genomic_DNA"/>
</dbReference>
<proteinExistence type="predicted"/>
<dbReference type="Gene3D" id="2.60.40.10">
    <property type="entry name" value="Immunoglobulins"/>
    <property type="match status" value="2"/>
</dbReference>
<evidence type="ECO:0008006" key="2">
    <source>
        <dbReference type="Google" id="ProtNLM"/>
    </source>
</evidence>
<organism evidence="1">
    <name type="scientific">marine sediment metagenome</name>
    <dbReference type="NCBI Taxonomy" id="412755"/>
    <lineage>
        <taxon>unclassified sequences</taxon>
        <taxon>metagenomes</taxon>
        <taxon>ecological metagenomes</taxon>
    </lineage>
</organism>
<dbReference type="AlphaFoldDB" id="X1VA57"/>
<sequence length="228" mass="24910">MASKEVTLNPGESEVVTFAVTPSETRAYQVAVNGLAGSFMAIPAVPEVVLSDLVIEPAEVMVGERVYIRVTGTNYSDTYYKSKTVIFRVDGVVVKALTYNLAPGRSMEYVYSFIPFEAGTFTVEADGLYGSFVVTEMPPTDIELSNLIIIPTNPIAYERIYFKVTATNYSDVKETRKILCQFNGRVVMPQTVTLSPGASKVVTFSVMLFGPGTFTVVIDGLTESFEVI</sequence>